<feature type="region of interest" description="Disordered" evidence="1">
    <location>
        <begin position="1"/>
        <end position="50"/>
    </location>
</feature>
<dbReference type="OrthoDB" id="10544575at2759"/>
<feature type="compositionally biased region" description="Acidic residues" evidence="1">
    <location>
        <begin position="1"/>
        <end position="11"/>
    </location>
</feature>
<organism evidence="2 3">
    <name type="scientific">Symbiodinium natans</name>
    <dbReference type="NCBI Taxonomy" id="878477"/>
    <lineage>
        <taxon>Eukaryota</taxon>
        <taxon>Sar</taxon>
        <taxon>Alveolata</taxon>
        <taxon>Dinophyceae</taxon>
        <taxon>Suessiales</taxon>
        <taxon>Symbiodiniaceae</taxon>
        <taxon>Symbiodinium</taxon>
    </lineage>
</organism>
<evidence type="ECO:0000256" key="1">
    <source>
        <dbReference type="SAM" id="MobiDB-lite"/>
    </source>
</evidence>
<feature type="compositionally biased region" description="Polar residues" evidence="1">
    <location>
        <begin position="165"/>
        <end position="180"/>
    </location>
</feature>
<gene>
    <name evidence="2" type="ORF">SNAT2548_LOCUS26323</name>
</gene>
<evidence type="ECO:0000313" key="3">
    <source>
        <dbReference type="Proteomes" id="UP000604046"/>
    </source>
</evidence>
<feature type="compositionally biased region" description="Pro residues" evidence="1">
    <location>
        <begin position="65"/>
        <end position="80"/>
    </location>
</feature>
<evidence type="ECO:0000313" key="2">
    <source>
        <dbReference type="EMBL" id="CAE7469726.1"/>
    </source>
</evidence>
<feature type="region of interest" description="Disordered" evidence="1">
    <location>
        <begin position="63"/>
        <end position="88"/>
    </location>
</feature>
<proteinExistence type="predicted"/>
<keyword evidence="3" id="KW-1185">Reference proteome</keyword>
<comment type="caution">
    <text evidence="2">The sequence shown here is derived from an EMBL/GenBank/DDBJ whole genome shotgun (WGS) entry which is preliminary data.</text>
</comment>
<protein>
    <submittedName>
        <fullName evidence="2">Uncharacterized protein</fullName>
    </submittedName>
</protein>
<dbReference type="EMBL" id="CAJNDS010002427">
    <property type="protein sequence ID" value="CAE7469726.1"/>
    <property type="molecule type" value="Genomic_DNA"/>
</dbReference>
<feature type="compositionally biased region" description="Polar residues" evidence="1">
    <location>
        <begin position="118"/>
        <end position="129"/>
    </location>
</feature>
<feature type="compositionally biased region" description="Low complexity" evidence="1">
    <location>
        <begin position="15"/>
        <end position="35"/>
    </location>
</feature>
<reference evidence="2" key="1">
    <citation type="submission" date="2021-02" db="EMBL/GenBank/DDBJ databases">
        <authorList>
            <person name="Dougan E. K."/>
            <person name="Rhodes N."/>
            <person name="Thang M."/>
            <person name="Chan C."/>
        </authorList>
    </citation>
    <scope>NUCLEOTIDE SEQUENCE</scope>
</reference>
<dbReference type="AlphaFoldDB" id="A0A812SDK2"/>
<sequence length="490" mass="50298">MGGAGGDDEEAIVGPLPDAALAQDPPEPFVVTSPVESEEEPPEGEVPALYDSAVDASAWSVSAPVPTPTDLPARPVPTEVPSPTSLGAAQEAETMVEDIMTLPTHTLVEPKAYSSMVGMSSSAATQSPSELPVPTERPSPTELSARRPTPKPPAVAVESGMLGSSALNTSAPASGQQRSPTEMPVPTAVPSPTMPCEDEGETVTAPPGAIAKTSSIEKTLTHSRPATSVVQSSPVDLPVPTARPSPTSMNEGEDEEEAIVGPLPDAAMKPPEPHTFGIAMGAGDAEVPAPHESALADSAWSESAPERTPTELPEDMPVPTDVPSPTSLRSEDEADTILEQVGTLPTQTLVPPPFEARAAEDEAAETNVPGVPQASAAAGSSVFMSDSMLAVDTSAPGLHSKFTGMGAPVGFMGSLQTLSSKTGMLSATGASVFFRQLEKRWLVLAPVKKHVSLRTAPLFTVASNTHRSAALPDGDARANSCAVTDHALHG</sequence>
<feature type="region of interest" description="Disordered" evidence="1">
    <location>
        <begin position="118"/>
        <end position="255"/>
    </location>
</feature>
<feature type="region of interest" description="Disordered" evidence="1">
    <location>
        <begin position="291"/>
        <end position="331"/>
    </location>
</feature>
<feature type="compositionally biased region" description="Polar residues" evidence="1">
    <location>
        <begin position="212"/>
        <end position="234"/>
    </location>
</feature>
<accession>A0A812SDK2</accession>
<name>A0A812SDK2_9DINO</name>
<dbReference type="Proteomes" id="UP000604046">
    <property type="component" value="Unassembled WGS sequence"/>
</dbReference>